<keyword evidence="3" id="KW-1185">Reference proteome</keyword>
<dbReference type="PANTHER" id="PTHR43745:SF2">
    <property type="entry name" value="NITROREDUCTASE MJ1384-RELATED"/>
    <property type="match status" value="1"/>
</dbReference>
<dbReference type="GO" id="GO:0016491">
    <property type="term" value="F:oxidoreductase activity"/>
    <property type="evidence" value="ECO:0007669"/>
    <property type="project" value="InterPro"/>
</dbReference>
<dbReference type="SUPFAM" id="SSF55469">
    <property type="entry name" value="FMN-dependent nitroreductase-like"/>
    <property type="match status" value="1"/>
</dbReference>
<proteinExistence type="predicted"/>
<dbReference type="STRING" id="1503.CLPU_28c00150"/>
<dbReference type="CDD" id="cd02142">
    <property type="entry name" value="McbC_SagB-like_oxidoreductase"/>
    <property type="match status" value="1"/>
</dbReference>
<reference evidence="3" key="1">
    <citation type="submission" date="2015-07" db="EMBL/GenBank/DDBJ databases">
        <title>Draft genome sequence of the purine-degrading Gottschalkia purinilyticum DSM 1384 (formerly Clostridium purinilyticum).</title>
        <authorList>
            <person name="Poehlein A."/>
            <person name="Schiel-Bengelsdorf B."/>
            <person name="Bengelsdorf F.R."/>
            <person name="Daniel R."/>
            <person name="Duerre P."/>
        </authorList>
    </citation>
    <scope>NUCLEOTIDE SEQUENCE [LARGE SCALE GENOMIC DNA]</scope>
    <source>
        <strain evidence="3">DSM 1384</strain>
    </source>
</reference>
<feature type="domain" description="Nitroreductase" evidence="1">
    <location>
        <begin position="62"/>
        <end position="244"/>
    </location>
</feature>
<dbReference type="PANTHER" id="PTHR43745">
    <property type="entry name" value="NITROREDUCTASE MJ1384-RELATED"/>
    <property type="match status" value="1"/>
</dbReference>
<dbReference type="OrthoDB" id="9801593at2"/>
<evidence type="ECO:0000259" key="1">
    <source>
        <dbReference type="Pfam" id="PF00881"/>
    </source>
</evidence>
<dbReference type="InterPro" id="IPR052544">
    <property type="entry name" value="Bacteriocin_Proc_Enz"/>
</dbReference>
<dbReference type="AlphaFoldDB" id="A0A0L0W6A9"/>
<accession>A0A0L0W6A9</accession>
<dbReference type="PATRIC" id="fig|1503.3.peg.1485"/>
<gene>
    <name evidence="2" type="ORF">CLPU_28c00150</name>
</gene>
<dbReference type="InterPro" id="IPR020051">
    <property type="entry name" value="SagB-type_dehydrogenase"/>
</dbReference>
<dbReference type="NCBIfam" id="TIGR03605">
    <property type="entry name" value="antibiot_sagB"/>
    <property type="match status" value="1"/>
</dbReference>
<evidence type="ECO:0000313" key="3">
    <source>
        <dbReference type="Proteomes" id="UP000037267"/>
    </source>
</evidence>
<comment type="caution">
    <text evidence="2">The sequence shown here is derived from an EMBL/GenBank/DDBJ whole genome shotgun (WGS) entry which is preliminary data.</text>
</comment>
<sequence length="247" mass="27960">MSNGIGKEFMEKTKYKYMGESDQEKGIPQPPLELEYGDDAILIDLPSVENIEIKGMDLKEAIESRKSLRKYDATSLTIEELSYLLWCTQGVKRVASRPATLRTVPSAGCRHALETYLLINKVDGIKPGLYRYLAIENKLMQLSLDPEMAEKVAYSCLEQDFIKNSAVTFIWSAVIYRMKWRYDERSYRYLHLDAGHVCQNLYLAAESIDSGACAIAAFDDDEINDLLGLDGENQFVIYAATLGKKIL</sequence>
<dbReference type="Gene3D" id="3.40.109.10">
    <property type="entry name" value="NADH Oxidase"/>
    <property type="match status" value="1"/>
</dbReference>
<evidence type="ECO:0000313" key="2">
    <source>
        <dbReference type="EMBL" id="KNF07063.1"/>
    </source>
</evidence>
<dbReference type="EMBL" id="LGSS01000028">
    <property type="protein sequence ID" value="KNF07063.1"/>
    <property type="molecule type" value="Genomic_DNA"/>
</dbReference>
<name>A0A0L0W6A9_GOTPU</name>
<dbReference type="Proteomes" id="UP000037267">
    <property type="component" value="Unassembled WGS sequence"/>
</dbReference>
<dbReference type="InterPro" id="IPR000415">
    <property type="entry name" value="Nitroreductase-like"/>
</dbReference>
<dbReference type="Pfam" id="PF00881">
    <property type="entry name" value="Nitroreductase"/>
    <property type="match status" value="1"/>
</dbReference>
<dbReference type="InterPro" id="IPR029479">
    <property type="entry name" value="Nitroreductase"/>
</dbReference>
<organism evidence="2 3">
    <name type="scientific">Gottschalkia purinilytica</name>
    <name type="common">Clostridium purinilyticum</name>
    <dbReference type="NCBI Taxonomy" id="1503"/>
    <lineage>
        <taxon>Bacteria</taxon>
        <taxon>Bacillati</taxon>
        <taxon>Bacillota</taxon>
        <taxon>Tissierellia</taxon>
        <taxon>Tissierellales</taxon>
        <taxon>Gottschalkiaceae</taxon>
        <taxon>Gottschalkia</taxon>
    </lineage>
</organism>
<dbReference type="RefSeq" id="WP_050378959.1">
    <property type="nucleotide sequence ID" value="NZ_LGSS01000028.1"/>
</dbReference>
<protein>
    <submittedName>
        <fullName evidence="2">SagB-type dehydrogenase domain protein</fullName>
    </submittedName>
</protein>